<gene>
    <name evidence="3" type="primary">LOC111126143</name>
</gene>
<dbReference type="AlphaFoldDB" id="A0A8B8DFE4"/>
<keyword evidence="2" id="KW-1185">Reference proteome</keyword>
<proteinExistence type="predicted"/>
<evidence type="ECO:0000313" key="3">
    <source>
        <dbReference type="RefSeq" id="XP_022326269.1"/>
    </source>
</evidence>
<dbReference type="KEGG" id="cvn:111126143"/>
<dbReference type="Proteomes" id="UP000694844">
    <property type="component" value="Chromosome 3"/>
</dbReference>
<organism evidence="2 3">
    <name type="scientific">Crassostrea virginica</name>
    <name type="common">Eastern oyster</name>
    <dbReference type="NCBI Taxonomy" id="6565"/>
    <lineage>
        <taxon>Eukaryota</taxon>
        <taxon>Metazoa</taxon>
        <taxon>Spiralia</taxon>
        <taxon>Lophotrochozoa</taxon>
        <taxon>Mollusca</taxon>
        <taxon>Bivalvia</taxon>
        <taxon>Autobranchia</taxon>
        <taxon>Pteriomorphia</taxon>
        <taxon>Ostreida</taxon>
        <taxon>Ostreoidea</taxon>
        <taxon>Ostreidae</taxon>
        <taxon>Crassostrea</taxon>
    </lineage>
</organism>
<feature type="region of interest" description="Disordered" evidence="1">
    <location>
        <begin position="192"/>
        <end position="244"/>
    </location>
</feature>
<accession>A0A8B8DFE4</accession>
<feature type="compositionally biased region" description="Basic and acidic residues" evidence="1">
    <location>
        <begin position="194"/>
        <end position="209"/>
    </location>
</feature>
<feature type="compositionally biased region" description="Polar residues" evidence="1">
    <location>
        <begin position="140"/>
        <end position="152"/>
    </location>
</feature>
<dbReference type="RefSeq" id="XP_022326269.1">
    <property type="nucleotide sequence ID" value="XM_022470561.1"/>
</dbReference>
<evidence type="ECO:0000256" key="1">
    <source>
        <dbReference type="SAM" id="MobiDB-lite"/>
    </source>
</evidence>
<feature type="compositionally biased region" description="Basic and acidic residues" evidence="1">
    <location>
        <begin position="321"/>
        <end position="336"/>
    </location>
</feature>
<name>A0A8B8DFE4_CRAVI</name>
<dbReference type="GeneID" id="111126143"/>
<reference evidence="3" key="1">
    <citation type="submission" date="2025-08" db="UniProtKB">
        <authorList>
            <consortium name="RefSeq"/>
        </authorList>
    </citation>
    <scope>IDENTIFICATION</scope>
    <source>
        <tissue evidence="3">Whole sample</tissue>
    </source>
</reference>
<dbReference type="OrthoDB" id="6162096at2759"/>
<sequence>MEKTSTCTRDGIIQRIDELLLKLIDHSEESLLITADGESLYVTGSKKGQTFLAENQQIAENFHNFCYGFSLESKKPKIYTRVNFAEAGRHFHSLEKQQPKHAFTVINLQALDSDDEEESEDINTAFSHKKKNDFKVFNIQSQNDSPRNSDSSPLKDVAQRGTSWKGNLNNMRNFKVEISKNNKKAQIKLSPLKGMKEKSGGLIKKDTVKTSKSSSTATHTIYDKHQDPHDIEHQDSHDIDCSDSSHLGSIDISTSTIQGESFNISEESSLKSPKSLSPNKAKRINIDFNLNNHEHHEKELSDQDLSESVCRSEDLGTEELKKIGAKDKTSERDKCSDGYPSDTNQFDVEGGEIPLVFQV</sequence>
<feature type="compositionally biased region" description="Basic and acidic residues" evidence="1">
    <location>
        <begin position="221"/>
        <end position="240"/>
    </location>
</feature>
<protein>
    <submittedName>
        <fullName evidence="3">Uncharacterized protein LOC111126143</fullName>
    </submittedName>
</protein>
<feature type="region of interest" description="Disordered" evidence="1">
    <location>
        <begin position="140"/>
        <end position="166"/>
    </location>
</feature>
<evidence type="ECO:0000313" key="2">
    <source>
        <dbReference type="Proteomes" id="UP000694844"/>
    </source>
</evidence>
<feature type="region of interest" description="Disordered" evidence="1">
    <location>
        <begin position="321"/>
        <end position="350"/>
    </location>
</feature>